<evidence type="ECO:0000259" key="4">
    <source>
        <dbReference type="PROSITE" id="PS50930"/>
    </source>
</evidence>
<dbReference type="InterPro" id="IPR050595">
    <property type="entry name" value="Bact_response_regulator"/>
</dbReference>
<dbReference type="PROSITE" id="PS50930">
    <property type="entry name" value="HTH_LYTTR"/>
    <property type="match status" value="1"/>
</dbReference>
<accession>A0ABR9T947</accession>
<evidence type="ECO:0008006" key="7">
    <source>
        <dbReference type="Google" id="ProtNLM"/>
    </source>
</evidence>
<keyword evidence="1 2" id="KW-0597">Phosphoprotein</keyword>
<keyword evidence="6" id="KW-1185">Reference proteome</keyword>
<dbReference type="RefSeq" id="WP_196938390.1">
    <property type="nucleotide sequence ID" value="NZ_MU158689.1"/>
</dbReference>
<protein>
    <recommendedName>
        <fullName evidence="7">DNA-binding response regulator</fullName>
    </recommendedName>
</protein>
<feature type="domain" description="Response regulatory" evidence="3">
    <location>
        <begin position="7"/>
        <end position="127"/>
    </location>
</feature>
<dbReference type="SUPFAM" id="SSF52172">
    <property type="entry name" value="CheY-like"/>
    <property type="match status" value="1"/>
</dbReference>
<dbReference type="InterPro" id="IPR007492">
    <property type="entry name" value="LytTR_DNA-bd_dom"/>
</dbReference>
<comment type="caution">
    <text evidence="5">The sequence shown here is derived from an EMBL/GenBank/DDBJ whole genome shotgun (WGS) entry which is preliminary data.</text>
</comment>
<dbReference type="InterPro" id="IPR001789">
    <property type="entry name" value="Sig_transdc_resp-reg_receiver"/>
</dbReference>
<dbReference type="SMART" id="SM00448">
    <property type="entry name" value="REC"/>
    <property type="match status" value="1"/>
</dbReference>
<evidence type="ECO:0000256" key="2">
    <source>
        <dbReference type="PROSITE-ProRule" id="PRU00169"/>
    </source>
</evidence>
<dbReference type="Pfam" id="PF04397">
    <property type="entry name" value="LytTR"/>
    <property type="match status" value="1"/>
</dbReference>
<gene>
    <name evidence="5" type="ORF">C4F40_10545</name>
</gene>
<dbReference type="Gene3D" id="2.40.50.1020">
    <property type="entry name" value="LytTr DNA-binding domain"/>
    <property type="match status" value="1"/>
</dbReference>
<name>A0ABR9T947_9SPHI</name>
<proteinExistence type="predicted"/>
<dbReference type="PANTHER" id="PTHR44591">
    <property type="entry name" value="STRESS RESPONSE REGULATOR PROTEIN 1"/>
    <property type="match status" value="1"/>
</dbReference>
<evidence type="ECO:0000313" key="6">
    <source>
        <dbReference type="Proteomes" id="UP000618319"/>
    </source>
</evidence>
<dbReference type="Proteomes" id="UP000618319">
    <property type="component" value="Unassembled WGS sequence"/>
</dbReference>
<dbReference type="InterPro" id="IPR011006">
    <property type="entry name" value="CheY-like_superfamily"/>
</dbReference>
<feature type="modified residue" description="4-aspartylphosphate" evidence="2">
    <location>
        <position position="58"/>
    </location>
</feature>
<evidence type="ECO:0000259" key="3">
    <source>
        <dbReference type="PROSITE" id="PS50110"/>
    </source>
</evidence>
<dbReference type="Pfam" id="PF00072">
    <property type="entry name" value="Response_reg"/>
    <property type="match status" value="1"/>
</dbReference>
<evidence type="ECO:0000256" key="1">
    <source>
        <dbReference type="ARBA" id="ARBA00022553"/>
    </source>
</evidence>
<reference evidence="5 6" key="1">
    <citation type="submission" date="2018-02" db="EMBL/GenBank/DDBJ databases">
        <title>Sphingobacterium KA21.</title>
        <authorList>
            <person name="Vasarhelyi B.M."/>
            <person name="Deshmukh S."/>
            <person name="Balint B."/>
            <person name="Kukolya J."/>
        </authorList>
    </citation>
    <scope>NUCLEOTIDE SEQUENCE [LARGE SCALE GENOMIC DNA]</scope>
    <source>
        <strain evidence="5 6">Ka21</strain>
    </source>
</reference>
<sequence>MKQKKIRVMVVDDEPEALKSISEFVRKTKILHLVSSDRDPAVALHKIFRLNIDILLIDMEMPGLSGLDIFEQIKHFTVPSSGRRPLRVIASSAHREYAADTYRLRFTDYLVKPYSYSTFMDSINKVLESWDAAYVRPPQIDDLFFVREAGSLVQQRIDFSEIVYLQADAMETWIWLDNDTKKRIALGLGQIEARLPFDAFKRCHKSYIVNVDYVRKVVGDSIELHQIKQSIPYGATYKQKDFGLWVIHNSLV</sequence>
<dbReference type="Gene3D" id="3.40.50.2300">
    <property type="match status" value="1"/>
</dbReference>
<dbReference type="EMBL" id="PSKQ01000019">
    <property type="protein sequence ID" value="MBE8721162.1"/>
    <property type="molecule type" value="Genomic_DNA"/>
</dbReference>
<dbReference type="PANTHER" id="PTHR44591:SF3">
    <property type="entry name" value="RESPONSE REGULATORY DOMAIN-CONTAINING PROTEIN"/>
    <property type="match status" value="1"/>
</dbReference>
<feature type="domain" description="HTH LytTR-type" evidence="4">
    <location>
        <begin position="157"/>
        <end position="225"/>
    </location>
</feature>
<organism evidence="5 6">
    <name type="scientific">Sphingobacterium pedocola</name>
    <dbReference type="NCBI Taxonomy" id="2082722"/>
    <lineage>
        <taxon>Bacteria</taxon>
        <taxon>Pseudomonadati</taxon>
        <taxon>Bacteroidota</taxon>
        <taxon>Sphingobacteriia</taxon>
        <taxon>Sphingobacteriales</taxon>
        <taxon>Sphingobacteriaceae</taxon>
        <taxon>Sphingobacterium</taxon>
    </lineage>
</organism>
<dbReference type="SMART" id="SM00850">
    <property type="entry name" value="LytTR"/>
    <property type="match status" value="1"/>
</dbReference>
<dbReference type="PROSITE" id="PS50110">
    <property type="entry name" value="RESPONSE_REGULATORY"/>
    <property type="match status" value="1"/>
</dbReference>
<evidence type="ECO:0000313" key="5">
    <source>
        <dbReference type="EMBL" id="MBE8721162.1"/>
    </source>
</evidence>